<reference evidence="3" key="1">
    <citation type="journal article" date="2014" name="Int. J. Syst. Evol. Microbiol.">
        <title>Complete genome sequence of Corynebacterium casei LMG S-19264T (=DSM 44701T), isolated from a smear-ripened cheese.</title>
        <authorList>
            <consortium name="US DOE Joint Genome Institute (JGI-PGF)"/>
            <person name="Walter F."/>
            <person name="Albersmeier A."/>
            <person name="Kalinowski J."/>
            <person name="Ruckert C."/>
        </authorList>
    </citation>
    <scope>NUCLEOTIDE SEQUENCE</scope>
    <source>
        <strain evidence="3">JCM 11219</strain>
    </source>
</reference>
<gene>
    <name evidence="3" type="ORF">GCM10007112_24170</name>
    <name evidence="2" type="ORF">Vsou_13590</name>
</gene>
<dbReference type="GeneID" id="76206909"/>
<dbReference type="AlphaFoldDB" id="A0A830EMV8"/>
<dbReference type="OrthoDB" id="27699at2157"/>
<name>A0A830EMV8_9CREN</name>
<organism evidence="3 4">
    <name type="scientific">Vulcanisaeta souniana JCM 11219</name>
    <dbReference type="NCBI Taxonomy" id="1293586"/>
    <lineage>
        <taxon>Archaea</taxon>
        <taxon>Thermoproteota</taxon>
        <taxon>Thermoprotei</taxon>
        <taxon>Thermoproteales</taxon>
        <taxon>Thermoproteaceae</taxon>
        <taxon>Vulcanisaeta</taxon>
    </lineage>
</organism>
<evidence type="ECO:0000313" key="3">
    <source>
        <dbReference type="EMBL" id="GGI86352.1"/>
    </source>
</evidence>
<keyword evidence="1" id="KW-0175">Coiled coil</keyword>
<proteinExistence type="predicted"/>
<dbReference type="Gene3D" id="3.40.50.300">
    <property type="entry name" value="P-loop containing nucleotide triphosphate hydrolases"/>
    <property type="match status" value="1"/>
</dbReference>
<dbReference type="EMBL" id="BMNM01000014">
    <property type="protein sequence ID" value="GGI86352.1"/>
    <property type="molecule type" value="Genomic_DNA"/>
</dbReference>
<evidence type="ECO:0000313" key="2">
    <source>
        <dbReference type="EMBL" id="BDR92266.1"/>
    </source>
</evidence>
<reference evidence="3" key="2">
    <citation type="submission" date="2020-09" db="EMBL/GenBank/DDBJ databases">
        <authorList>
            <person name="Sun Q."/>
            <person name="Ohkuma M."/>
        </authorList>
    </citation>
    <scope>NUCLEOTIDE SEQUENCE</scope>
    <source>
        <strain evidence="3">JCM 11219</strain>
    </source>
</reference>
<dbReference type="EMBL" id="AP026830">
    <property type="protein sequence ID" value="BDR92266.1"/>
    <property type="molecule type" value="Genomic_DNA"/>
</dbReference>
<sequence length="386" mass="43798">MKPGDLLDIAVRNEAHTLVIGRPGAGKTSLVRIALAQNRKPALVFDYVGNYRGFVDYYGVYPVNPLEFVKPQDFIDALAKVILVAYGYANAMSPAMEEVLLTAFEESAISSGEGEEGPEYSIPHALQWLFTEGPGYFRNADELAALRGARRRLNELANNILFARRTHPVLGDWLDGKLNAQLGIRLRGFSLKQVLLYVTTLLTIMARREVEAGDWRFVVVDEAQYFAGVEGISPLEEAVRIARNYGFLFIAITQNARAIPERMMDVFKVIVDFRRSSTPRKALVEVYVTDPELARLARVSRADEEPVLRDFVDVDVRSLNALKRRGVDWFECLSRANLEDSIKRRYIYYKARVAGKWVDRIRDLSDYPELWDCMSNYQRQVMAGNG</sequence>
<reference evidence="5" key="3">
    <citation type="submission" date="2022-09" db="EMBL/GenBank/DDBJ databases">
        <title>Complete genome sequence of Vulcanisaeta souniana.</title>
        <authorList>
            <person name="Kato S."/>
            <person name="Itoh T."/>
            <person name="Ohkuma M."/>
        </authorList>
    </citation>
    <scope>NUCLEOTIDE SEQUENCE [LARGE SCALE GENOMIC DNA]</scope>
    <source>
        <strain evidence="5">JCM 11219</strain>
    </source>
</reference>
<accession>A0A830EMV8</accession>
<protein>
    <submittedName>
        <fullName evidence="3">Uncharacterized protein</fullName>
    </submittedName>
</protein>
<keyword evidence="5" id="KW-1185">Reference proteome</keyword>
<evidence type="ECO:0000256" key="1">
    <source>
        <dbReference type="SAM" id="Coils"/>
    </source>
</evidence>
<dbReference type="SUPFAM" id="SSF52540">
    <property type="entry name" value="P-loop containing nucleoside triphosphate hydrolases"/>
    <property type="match status" value="1"/>
</dbReference>
<dbReference type="RefSeq" id="WP_188604153.1">
    <property type="nucleotide sequence ID" value="NZ_AP026830.1"/>
</dbReference>
<reference evidence="2" key="4">
    <citation type="journal article" date="2023" name="Microbiol. Resour. Announc.">
        <title>Complete Genome Sequence of Vulcanisaeta souniana Strain IC-059, a Hyperthermophilic Archaeon Isolated from Hot Spring Water in Japan.</title>
        <authorList>
            <person name="Kato S."/>
            <person name="Itoh T."/>
            <person name="Wu L."/>
            <person name="Ma J."/>
            <person name="Ohkuma M."/>
        </authorList>
    </citation>
    <scope>NUCLEOTIDE SEQUENCE</scope>
    <source>
        <strain evidence="2">JCM 11219</strain>
    </source>
</reference>
<dbReference type="InterPro" id="IPR027417">
    <property type="entry name" value="P-loop_NTPase"/>
</dbReference>
<dbReference type="Proteomes" id="UP000657075">
    <property type="component" value="Unassembled WGS sequence"/>
</dbReference>
<feature type="coiled-coil region" evidence="1">
    <location>
        <begin position="139"/>
        <end position="166"/>
    </location>
</feature>
<dbReference type="Proteomes" id="UP001060771">
    <property type="component" value="Chromosome"/>
</dbReference>
<evidence type="ECO:0000313" key="5">
    <source>
        <dbReference type="Proteomes" id="UP001060771"/>
    </source>
</evidence>
<evidence type="ECO:0000313" key="4">
    <source>
        <dbReference type="Proteomes" id="UP000657075"/>
    </source>
</evidence>